<gene>
    <name evidence="4" type="ORF">DFA_01958</name>
</gene>
<dbReference type="RefSeq" id="XP_004359919.1">
    <property type="nucleotide sequence ID" value="XM_004359862.1"/>
</dbReference>
<feature type="signal peptide" evidence="2">
    <location>
        <begin position="1"/>
        <end position="19"/>
    </location>
</feature>
<evidence type="ECO:0000313" key="4">
    <source>
        <dbReference type="EMBL" id="EGG22068.1"/>
    </source>
</evidence>
<dbReference type="GO" id="GO:0005201">
    <property type="term" value="F:extracellular matrix structural constituent"/>
    <property type="evidence" value="ECO:0007669"/>
    <property type="project" value="TreeGrafter"/>
</dbReference>
<dbReference type="PANTHER" id="PTHR33239">
    <property type="entry name" value="CELLULOSE-BINDING DOMAIN-CONTAINING PROTEIN-RELATED"/>
    <property type="match status" value="1"/>
</dbReference>
<organism evidence="4 5">
    <name type="scientific">Cavenderia fasciculata</name>
    <name type="common">Slime mold</name>
    <name type="synonym">Dictyostelium fasciculatum</name>
    <dbReference type="NCBI Taxonomy" id="261658"/>
    <lineage>
        <taxon>Eukaryota</taxon>
        <taxon>Amoebozoa</taxon>
        <taxon>Evosea</taxon>
        <taxon>Eumycetozoa</taxon>
        <taxon>Dictyostelia</taxon>
        <taxon>Acytosteliales</taxon>
        <taxon>Cavenderiaceae</taxon>
        <taxon>Cavenderia</taxon>
    </lineage>
</organism>
<dbReference type="EMBL" id="GL883010">
    <property type="protein sequence ID" value="EGG22068.1"/>
    <property type="molecule type" value="Genomic_DNA"/>
</dbReference>
<dbReference type="GO" id="GO:0030246">
    <property type="term" value="F:carbohydrate binding"/>
    <property type="evidence" value="ECO:0007669"/>
    <property type="project" value="InterPro"/>
</dbReference>
<name>F4PR11_CACFS</name>
<sequence length="308" mass="33718">MIKILLLLLISISIIFVNGQDTTCSTKLQPFISAGVNYQCNQVAITGIQSSTGSILSVKANVFFYRYYDGLRQNTASQLLSSESVSCDAPTNTNQPFSSATGLSELIIYRNATIQFGSNPLVSLQCSSSSSNLFTFQLADSTSFQLFIKTLPIELGCPSLKWKDTCTTSTTGTTTGSPVTTTTTTTSTTTGSPVTTTTSTTTGPPFTQPPRNIPLISFKNVTNQWVSEGKTYYQFTHTIVNPNVYDVKDVKLTIQGQFNPTQYWNIVIQDNTIILPDYANPLKAGKWVDFGYIVTDKDSFTFTPTFTK</sequence>
<evidence type="ECO:0000313" key="5">
    <source>
        <dbReference type="Proteomes" id="UP000007797"/>
    </source>
</evidence>
<feature type="chain" id="PRO_5003315598" description="Carbohydrate binding domain-containing protein" evidence="2">
    <location>
        <begin position="20"/>
        <end position="308"/>
    </location>
</feature>
<evidence type="ECO:0000256" key="2">
    <source>
        <dbReference type="SAM" id="SignalP"/>
    </source>
</evidence>
<evidence type="ECO:0000259" key="3">
    <source>
        <dbReference type="SMART" id="SM01063"/>
    </source>
</evidence>
<evidence type="ECO:0000256" key="1">
    <source>
        <dbReference type="SAM" id="MobiDB-lite"/>
    </source>
</evidence>
<feature type="region of interest" description="Disordered" evidence="1">
    <location>
        <begin position="170"/>
        <end position="209"/>
    </location>
</feature>
<dbReference type="KEGG" id="dfa:DFA_01958"/>
<dbReference type="PANTHER" id="PTHR33239:SF5">
    <property type="entry name" value="CARBOHYDRATE BINDING DOMAIN-CONTAINING PROTEIN-RELATED"/>
    <property type="match status" value="1"/>
</dbReference>
<dbReference type="GO" id="GO:0030198">
    <property type="term" value="P:extracellular matrix organization"/>
    <property type="evidence" value="ECO:0007669"/>
    <property type="project" value="TreeGrafter"/>
</dbReference>
<dbReference type="SMART" id="SM01063">
    <property type="entry name" value="CBM49"/>
    <property type="match status" value="1"/>
</dbReference>
<feature type="compositionally biased region" description="Low complexity" evidence="1">
    <location>
        <begin position="170"/>
        <end position="205"/>
    </location>
</feature>
<accession>F4PR11</accession>
<dbReference type="InterPro" id="IPR052879">
    <property type="entry name" value="Dd_Spore_Germination_Stalk"/>
</dbReference>
<keyword evidence="5" id="KW-1185">Reference proteome</keyword>
<proteinExistence type="predicted"/>
<dbReference type="AlphaFoldDB" id="F4PR11"/>
<protein>
    <recommendedName>
        <fullName evidence="3">Carbohydrate binding domain-containing protein</fullName>
    </recommendedName>
</protein>
<dbReference type="Proteomes" id="UP000007797">
    <property type="component" value="Unassembled WGS sequence"/>
</dbReference>
<dbReference type="InterPro" id="IPR019028">
    <property type="entry name" value="CBM_49"/>
</dbReference>
<reference evidence="5" key="1">
    <citation type="journal article" date="2011" name="Genome Res.">
        <title>Phylogeny-wide analysis of social amoeba genomes highlights ancient origins for complex intercellular communication.</title>
        <authorList>
            <person name="Heidel A.J."/>
            <person name="Lawal H.M."/>
            <person name="Felder M."/>
            <person name="Schilde C."/>
            <person name="Helps N.R."/>
            <person name="Tunggal B."/>
            <person name="Rivero F."/>
            <person name="John U."/>
            <person name="Schleicher M."/>
            <person name="Eichinger L."/>
            <person name="Platzer M."/>
            <person name="Noegel A.A."/>
            <person name="Schaap P."/>
            <person name="Gloeckner G."/>
        </authorList>
    </citation>
    <scope>NUCLEOTIDE SEQUENCE [LARGE SCALE GENOMIC DNA]</scope>
    <source>
        <strain evidence="5">SH3</strain>
    </source>
</reference>
<dbReference type="OMA" id="EFNIYAN"/>
<dbReference type="Pfam" id="PF09478">
    <property type="entry name" value="CBM49"/>
    <property type="match status" value="1"/>
</dbReference>
<dbReference type="GeneID" id="14873143"/>
<dbReference type="GO" id="GO:0031012">
    <property type="term" value="C:extracellular matrix"/>
    <property type="evidence" value="ECO:0007669"/>
    <property type="project" value="TreeGrafter"/>
</dbReference>
<keyword evidence="2" id="KW-0732">Signal</keyword>
<feature type="domain" description="Carbohydrate binding" evidence="3">
    <location>
        <begin position="216"/>
        <end position="295"/>
    </location>
</feature>